<dbReference type="PANTHER" id="PTHR10724">
    <property type="entry name" value="30S RIBOSOMAL PROTEIN S1"/>
    <property type="match status" value="1"/>
</dbReference>
<name>A0ABT2G3W6_9BACT</name>
<comment type="caution">
    <text evidence="4">The sequence shown here is derived from an EMBL/GenBank/DDBJ whole genome shotgun (WGS) entry which is preliminary data.</text>
</comment>
<dbReference type="Gene3D" id="1.10.10.650">
    <property type="entry name" value="RuvA domain 2-like"/>
    <property type="match status" value="1"/>
</dbReference>
<dbReference type="Pfam" id="PF22706">
    <property type="entry name" value="Tex_central_region"/>
    <property type="match status" value="1"/>
</dbReference>
<dbReference type="Proteomes" id="UP001206788">
    <property type="component" value="Unassembled WGS sequence"/>
</dbReference>
<dbReference type="CDD" id="cd05685">
    <property type="entry name" value="S1_Tex"/>
    <property type="match status" value="1"/>
</dbReference>
<dbReference type="SMART" id="SM00316">
    <property type="entry name" value="S1"/>
    <property type="match status" value="1"/>
</dbReference>
<reference evidence="4 5" key="1">
    <citation type="submission" date="2022-08" db="EMBL/GenBank/DDBJ databases">
        <title>Algoriphagus sp. CAU 1643 isolated from mud.</title>
        <authorList>
            <person name="Kim W."/>
        </authorList>
    </citation>
    <scope>NUCLEOTIDE SEQUENCE [LARGE SCALE GENOMIC DNA]</scope>
    <source>
        <strain evidence="4 5">CAU 1643</strain>
    </source>
</reference>
<dbReference type="PROSITE" id="PS50126">
    <property type="entry name" value="S1"/>
    <property type="match status" value="1"/>
</dbReference>
<dbReference type="PANTHER" id="PTHR10724:SF10">
    <property type="entry name" value="S1 RNA-BINDING DOMAIN-CONTAINING PROTEIN 1"/>
    <property type="match status" value="1"/>
</dbReference>
<dbReference type="SUPFAM" id="SSF50249">
    <property type="entry name" value="Nucleic acid-binding proteins"/>
    <property type="match status" value="1"/>
</dbReference>
<feature type="domain" description="S1 motif" evidence="3">
    <location>
        <begin position="638"/>
        <end position="707"/>
    </location>
</feature>
<dbReference type="Pfam" id="PF09371">
    <property type="entry name" value="Tex_N"/>
    <property type="match status" value="1"/>
</dbReference>
<dbReference type="SMART" id="SM00732">
    <property type="entry name" value="YqgFc"/>
    <property type="match status" value="1"/>
</dbReference>
<gene>
    <name evidence="4" type="ORF">NY014_05945</name>
</gene>
<feature type="region of interest" description="Disordered" evidence="2">
    <location>
        <begin position="710"/>
        <end position="736"/>
    </location>
</feature>
<organism evidence="4 5">
    <name type="scientific">Algoriphagus limi</name>
    <dbReference type="NCBI Taxonomy" id="2975273"/>
    <lineage>
        <taxon>Bacteria</taxon>
        <taxon>Pseudomonadati</taxon>
        <taxon>Bacteroidota</taxon>
        <taxon>Cytophagia</taxon>
        <taxon>Cytophagales</taxon>
        <taxon>Cyclobacteriaceae</taxon>
        <taxon>Algoriphagus</taxon>
    </lineage>
</organism>
<evidence type="ECO:0000256" key="1">
    <source>
        <dbReference type="SAM" id="Coils"/>
    </source>
</evidence>
<dbReference type="Gene3D" id="1.10.3500.10">
    <property type="entry name" value="Tex N-terminal region-like"/>
    <property type="match status" value="1"/>
</dbReference>
<sequence>MNYSHKIAEELQVKNQQVQATIDLLDGGATVPFISRYRKEVTGSLDEVQVATVRDRIQQLRDLDKRKEAIVKSIEEQGKMTPELQKAILEAETMARLEDIYLPYKPKRRTKATIAREKGLEPLAEIIFKQESLELESLATEYLNAEKEVTSVEEALQGARDIIAEWINEDAGLREKMRQLFLKEGFFRSRVIPGKEQEAIKYKDYFDWSEPIHSAPSHRVLAMRRGEKELFLLLDVCPEEADAIALIERQILINAENTSVSQVKLAIKDAYKRLLKPSMETEVRLITKKKADEEAIKVFAENLRQLLLGAPLGEKAVMAIDPGFRTGCKLVCLGPQGQLLHYEAIFPHEPQRRTTEAAMTVRGLVEKFDIQAIAIGNGTAGRETEAFVKGIGLSKSVIVTMVNESGASIYSASEVAREEFPDLDLTVRGAVSIGRRLMDPLAELVKIDPKSIGVGQYQHDVDQSALKNALDDTVISAVNGVGVEVNTASKQLLTYVSGLGPVLAQNIVDYRNQHGPFTSRSQLLQVPRLGEKAYEQAAGFLRIRQGMNPLDRSAVHPERYELVERMAKDLGTTVSELMQSDSLRNRINLKNYLSDSVGLPTLQDILEELSKPGRDPREQFEVFQFQEGVNHLEDLKRGMKLPGIVTNITAFGAFVDIGVHQDGLVHLSHLADRFVKDPNEIVQVNQKVIVTVLDVDIPRKRIGLSMKADPFAERGKKMDKNSKSERKEEPQGTMAEKLAMLKGKFR</sequence>
<dbReference type="InterPro" id="IPR055179">
    <property type="entry name" value="Tex-like_central_region"/>
</dbReference>
<protein>
    <submittedName>
        <fullName evidence="4">RNA-binding transcriptional accessory protein</fullName>
    </submittedName>
</protein>
<dbReference type="Pfam" id="PF17674">
    <property type="entry name" value="HHH_9"/>
    <property type="match status" value="1"/>
</dbReference>
<dbReference type="Gene3D" id="3.30.420.140">
    <property type="entry name" value="YqgF/RNase H-like domain"/>
    <property type="match status" value="1"/>
</dbReference>
<evidence type="ECO:0000256" key="2">
    <source>
        <dbReference type="SAM" id="MobiDB-lite"/>
    </source>
</evidence>
<dbReference type="InterPro" id="IPR037027">
    <property type="entry name" value="YqgF/RNaseH-like_dom_sf"/>
</dbReference>
<dbReference type="InterPro" id="IPR044146">
    <property type="entry name" value="S1_Tex"/>
</dbReference>
<dbReference type="InterPro" id="IPR041692">
    <property type="entry name" value="HHH_9"/>
</dbReference>
<dbReference type="InterPro" id="IPR006641">
    <property type="entry name" value="YqgF/RNaseH-like_dom"/>
</dbReference>
<feature type="compositionally biased region" description="Basic and acidic residues" evidence="2">
    <location>
        <begin position="710"/>
        <end position="730"/>
    </location>
</feature>
<dbReference type="InterPro" id="IPR003029">
    <property type="entry name" value="S1_domain"/>
</dbReference>
<dbReference type="Pfam" id="PF00575">
    <property type="entry name" value="S1"/>
    <property type="match status" value="1"/>
</dbReference>
<dbReference type="EMBL" id="JANWGH010000001">
    <property type="protein sequence ID" value="MCS5489961.1"/>
    <property type="molecule type" value="Genomic_DNA"/>
</dbReference>
<dbReference type="RefSeq" id="WP_259413640.1">
    <property type="nucleotide sequence ID" value="NZ_JANWGH010000001.1"/>
</dbReference>
<dbReference type="Gene3D" id="1.10.150.310">
    <property type="entry name" value="Tex RuvX-like domain-like"/>
    <property type="match status" value="1"/>
</dbReference>
<dbReference type="InterPro" id="IPR023323">
    <property type="entry name" value="Tex-like_dom_sf"/>
</dbReference>
<dbReference type="SUPFAM" id="SSF47781">
    <property type="entry name" value="RuvA domain 2-like"/>
    <property type="match status" value="2"/>
</dbReference>
<feature type="coiled-coil region" evidence="1">
    <location>
        <begin position="128"/>
        <end position="155"/>
    </location>
</feature>
<proteinExistence type="predicted"/>
<evidence type="ECO:0000259" key="3">
    <source>
        <dbReference type="PROSITE" id="PS50126"/>
    </source>
</evidence>
<dbReference type="InterPro" id="IPR018974">
    <property type="entry name" value="Tex-like_N"/>
</dbReference>
<dbReference type="InterPro" id="IPR010994">
    <property type="entry name" value="RuvA_2-like"/>
</dbReference>
<dbReference type="InterPro" id="IPR023319">
    <property type="entry name" value="Tex-like_HTH_dom_sf"/>
</dbReference>
<evidence type="ECO:0000313" key="4">
    <source>
        <dbReference type="EMBL" id="MCS5489961.1"/>
    </source>
</evidence>
<dbReference type="Pfam" id="PF16921">
    <property type="entry name" value="Tex_YqgF"/>
    <property type="match status" value="1"/>
</dbReference>
<dbReference type="SUPFAM" id="SSF158832">
    <property type="entry name" value="Tex N-terminal region-like"/>
    <property type="match status" value="1"/>
</dbReference>
<evidence type="ECO:0000313" key="5">
    <source>
        <dbReference type="Proteomes" id="UP001206788"/>
    </source>
</evidence>
<dbReference type="Pfam" id="PF12836">
    <property type="entry name" value="HHH_3"/>
    <property type="match status" value="1"/>
</dbReference>
<keyword evidence="5" id="KW-1185">Reference proteome</keyword>
<keyword evidence="1" id="KW-0175">Coiled coil</keyword>
<dbReference type="SUPFAM" id="SSF53098">
    <property type="entry name" value="Ribonuclease H-like"/>
    <property type="match status" value="1"/>
</dbReference>
<accession>A0ABT2G3W6</accession>
<dbReference type="InterPro" id="IPR012340">
    <property type="entry name" value="NA-bd_OB-fold"/>
</dbReference>
<dbReference type="InterPro" id="IPR032639">
    <property type="entry name" value="Tex_YqgF"/>
</dbReference>
<dbReference type="InterPro" id="IPR050437">
    <property type="entry name" value="Ribos_protein_bS1-like"/>
</dbReference>
<dbReference type="InterPro" id="IPR012337">
    <property type="entry name" value="RNaseH-like_sf"/>
</dbReference>
<dbReference type="Gene3D" id="2.40.50.140">
    <property type="entry name" value="Nucleic acid-binding proteins"/>
    <property type="match status" value="1"/>
</dbReference>